<keyword evidence="4" id="KW-1185">Reference proteome</keyword>
<feature type="region of interest" description="Disordered" evidence="1">
    <location>
        <begin position="376"/>
        <end position="403"/>
    </location>
</feature>
<dbReference type="EMBL" id="JAAAHW010000155">
    <property type="protein sequence ID" value="KAG0005929.1"/>
    <property type="molecule type" value="Genomic_DNA"/>
</dbReference>
<feature type="region of interest" description="Disordered" evidence="1">
    <location>
        <begin position="76"/>
        <end position="99"/>
    </location>
</feature>
<reference evidence="3" key="1">
    <citation type="journal article" date="2020" name="Fungal Divers.">
        <title>Resolving the Mortierellaceae phylogeny through synthesis of multi-gene phylogenetics and phylogenomics.</title>
        <authorList>
            <person name="Vandepol N."/>
            <person name="Liber J."/>
            <person name="Desiro A."/>
            <person name="Na H."/>
            <person name="Kennedy M."/>
            <person name="Barry K."/>
            <person name="Grigoriev I.V."/>
            <person name="Miller A.N."/>
            <person name="O'Donnell K."/>
            <person name="Stajich J.E."/>
            <person name="Bonito G."/>
        </authorList>
    </citation>
    <scope>NUCLEOTIDE SEQUENCE</scope>
    <source>
        <strain evidence="3">MES-2147</strain>
    </source>
</reference>
<comment type="caution">
    <text evidence="3">The sequence shown here is derived from an EMBL/GenBank/DDBJ whole genome shotgun (WGS) entry which is preliminary data.</text>
</comment>
<feature type="compositionally biased region" description="Polar residues" evidence="1">
    <location>
        <begin position="121"/>
        <end position="137"/>
    </location>
</feature>
<feature type="region of interest" description="Disordered" evidence="1">
    <location>
        <begin position="185"/>
        <end position="215"/>
    </location>
</feature>
<feature type="region of interest" description="Disordered" evidence="1">
    <location>
        <begin position="261"/>
        <end position="298"/>
    </location>
</feature>
<evidence type="ECO:0000256" key="1">
    <source>
        <dbReference type="SAM" id="MobiDB-lite"/>
    </source>
</evidence>
<sequence>MEKSAIADPQKNVPKTSVATPKHVNWLPAHNADKKATSFLKKNMMMFAVGGSSIIVALSFCLVSIFFLRRKKRIHQEKEKKQDSHPMSENPDFTQKRRSNIRIGLDPIEIGLVDVSPSYDPKSSLTRRTSSGFQNANVREVRPGGSYAPDSLMTEQEMVLDLESHSNQLLSTSVSTWQTIQISNSSTSTFQEPPATSSTWASSSRNGDALHKSASMTSIRRTVYVPPPLPPVNLASPARTPSPYADEAMIVYPPESPLQTLPSAMSSRTNDKSNSLGVKLARSKRSGEEPTVGGNIARSYVDNNDVNMETLKVDRYTENSKDGSANDRASVSSFFSTLAIDLEPMSTVSTSMLPPPEPTFASEVFIMPAPVARIAPATPTQAGPSSSSTPGSQDQESAFERKQEEIRVAACFAQDLGFEIVDPSPASSPRHVPTVVKSPTHF</sequence>
<evidence type="ECO:0000313" key="4">
    <source>
        <dbReference type="Proteomes" id="UP000749646"/>
    </source>
</evidence>
<organism evidence="3 4">
    <name type="scientific">Modicella reniformis</name>
    <dbReference type="NCBI Taxonomy" id="1440133"/>
    <lineage>
        <taxon>Eukaryota</taxon>
        <taxon>Fungi</taxon>
        <taxon>Fungi incertae sedis</taxon>
        <taxon>Mucoromycota</taxon>
        <taxon>Mortierellomycotina</taxon>
        <taxon>Mortierellomycetes</taxon>
        <taxon>Mortierellales</taxon>
        <taxon>Mortierellaceae</taxon>
        <taxon>Modicella</taxon>
    </lineage>
</organism>
<keyword evidence="2" id="KW-0812">Transmembrane</keyword>
<feature type="transmembrane region" description="Helical" evidence="2">
    <location>
        <begin position="44"/>
        <end position="68"/>
    </location>
</feature>
<protein>
    <submittedName>
        <fullName evidence="3">Uncharacterized protein</fullName>
    </submittedName>
</protein>
<accession>A0A9P6MK18</accession>
<feature type="region of interest" description="Disordered" evidence="1">
    <location>
        <begin position="121"/>
        <end position="149"/>
    </location>
</feature>
<evidence type="ECO:0000256" key="2">
    <source>
        <dbReference type="SAM" id="Phobius"/>
    </source>
</evidence>
<feature type="compositionally biased region" description="Polar residues" evidence="1">
    <location>
        <begin position="378"/>
        <end position="396"/>
    </location>
</feature>
<feature type="compositionally biased region" description="Basic and acidic residues" evidence="1">
    <location>
        <begin position="76"/>
        <end position="86"/>
    </location>
</feature>
<keyword evidence="2" id="KW-1133">Transmembrane helix</keyword>
<proteinExistence type="predicted"/>
<keyword evidence="2" id="KW-0472">Membrane</keyword>
<feature type="region of interest" description="Disordered" evidence="1">
    <location>
        <begin position="422"/>
        <end position="442"/>
    </location>
</feature>
<feature type="compositionally biased region" description="Low complexity" evidence="1">
    <location>
        <begin position="185"/>
        <end position="204"/>
    </location>
</feature>
<gene>
    <name evidence="3" type="ORF">BGZ65_009823</name>
</gene>
<dbReference type="AlphaFoldDB" id="A0A9P6MK18"/>
<dbReference type="OrthoDB" id="5951731at2759"/>
<name>A0A9P6MK18_9FUNG</name>
<evidence type="ECO:0000313" key="3">
    <source>
        <dbReference type="EMBL" id="KAG0005929.1"/>
    </source>
</evidence>
<feature type="compositionally biased region" description="Polar residues" evidence="1">
    <location>
        <begin position="261"/>
        <end position="276"/>
    </location>
</feature>
<dbReference type="Proteomes" id="UP000749646">
    <property type="component" value="Unassembled WGS sequence"/>
</dbReference>